<reference evidence="1 2" key="1">
    <citation type="submission" date="2017-11" db="EMBL/GenBank/DDBJ databases">
        <title>The genome of Rhizophagus clarus HR1 reveals common genetic basis of auxotrophy among arbuscular mycorrhizal fungi.</title>
        <authorList>
            <person name="Kobayashi Y."/>
        </authorList>
    </citation>
    <scope>NUCLEOTIDE SEQUENCE [LARGE SCALE GENOMIC DNA]</scope>
    <source>
        <strain evidence="1 2">HR1</strain>
    </source>
</reference>
<proteinExistence type="predicted"/>
<accession>A0A2Z6SI70</accession>
<comment type="caution">
    <text evidence="1">The sequence shown here is derived from an EMBL/GenBank/DDBJ whole genome shotgun (WGS) entry which is preliminary data.</text>
</comment>
<dbReference type="AlphaFoldDB" id="A0A2Z6SI70"/>
<protein>
    <submittedName>
        <fullName evidence="1">Uncharacterized protein</fullName>
    </submittedName>
</protein>
<name>A0A2Z6SI70_9GLOM</name>
<dbReference type="Proteomes" id="UP000247702">
    <property type="component" value="Unassembled WGS sequence"/>
</dbReference>
<sequence length="291" mass="34290">MFSDVHRNRFRRIAQICRPKFFPMLFVLIEKQNSKISARIEPNSEIDESFEIDREIFDAIDQASKHAANNDIFDFLNIKDNTDDHIHQHKQIISILNTTKIYSNEGQTQDPIIRYLLLIKELDYSTMIALQKYHEAYNSRPIERQYHVYYKKQTNTVIHIESANITQDFPLQQNDFVIALYGKKICVAKIIAMYYKGYGNYCYTQDAINQLEDLSYVSLQVYLPIHLNIFASQTLEGYILFIYHCLQNILYHINANELIISESSLTLKGMAQNIFNYFNRNDIRNTIVNMI</sequence>
<keyword evidence="2" id="KW-1185">Reference proteome</keyword>
<evidence type="ECO:0000313" key="2">
    <source>
        <dbReference type="Proteomes" id="UP000247702"/>
    </source>
</evidence>
<gene>
    <name evidence="1" type="ORF">RclHR1_06350001</name>
</gene>
<organism evidence="1 2">
    <name type="scientific">Rhizophagus clarus</name>
    <dbReference type="NCBI Taxonomy" id="94130"/>
    <lineage>
        <taxon>Eukaryota</taxon>
        <taxon>Fungi</taxon>
        <taxon>Fungi incertae sedis</taxon>
        <taxon>Mucoromycota</taxon>
        <taxon>Glomeromycotina</taxon>
        <taxon>Glomeromycetes</taxon>
        <taxon>Glomerales</taxon>
        <taxon>Glomeraceae</taxon>
        <taxon>Rhizophagus</taxon>
    </lineage>
</organism>
<dbReference type="EMBL" id="BEXD01004021">
    <property type="protein sequence ID" value="GBC05657.1"/>
    <property type="molecule type" value="Genomic_DNA"/>
</dbReference>
<evidence type="ECO:0000313" key="1">
    <source>
        <dbReference type="EMBL" id="GBC05657.1"/>
    </source>
</evidence>